<dbReference type="EMBL" id="BGPR01014081">
    <property type="protein sequence ID" value="GBN63634.1"/>
    <property type="molecule type" value="Genomic_DNA"/>
</dbReference>
<dbReference type="InterPro" id="IPR036397">
    <property type="entry name" value="RNaseH_sf"/>
</dbReference>
<dbReference type="OrthoDB" id="6432034at2759"/>
<accession>A0A4Y2QJY4</accession>
<dbReference type="GO" id="GO:0003676">
    <property type="term" value="F:nucleic acid binding"/>
    <property type="evidence" value="ECO:0007669"/>
    <property type="project" value="InterPro"/>
</dbReference>
<keyword evidence="2" id="KW-1185">Reference proteome</keyword>
<evidence type="ECO:0000313" key="2">
    <source>
        <dbReference type="Proteomes" id="UP000499080"/>
    </source>
</evidence>
<organism evidence="1 2">
    <name type="scientific">Araneus ventricosus</name>
    <name type="common">Orbweaver spider</name>
    <name type="synonym">Epeira ventricosa</name>
    <dbReference type="NCBI Taxonomy" id="182803"/>
    <lineage>
        <taxon>Eukaryota</taxon>
        <taxon>Metazoa</taxon>
        <taxon>Ecdysozoa</taxon>
        <taxon>Arthropoda</taxon>
        <taxon>Chelicerata</taxon>
        <taxon>Arachnida</taxon>
        <taxon>Araneae</taxon>
        <taxon>Araneomorphae</taxon>
        <taxon>Entelegynae</taxon>
        <taxon>Araneoidea</taxon>
        <taxon>Araneidae</taxon>
        <taxon>Araneus</taxon>
    </lineage>
</organism>
<name>A0A4Y2QJY4_ARAVE</name>
<proteinExistence type="predicted"/>
<protein>
    <recommendedName>
        <fullName evidence="3">Histone-lysine N-methyltransferase SETMAR</fullName>
    </recommendedName>
</protein>
<comment type="caution">
    <text evidence="1">The sequence shown here is derived from an EMBL/GenBank/DDBJ whole genome shotgun (WGS) entry which is preliminary data.</text>
</comment>
<sequence>MFVLVDQTDDSATATRLSPKRFSSVCPLKQHLGGKHFADDEDIQHEVLMWMRQQPKEFYTAGIGALIKRWQKCFNTGRDYVEKKLFSSDYHGKLFFSYLL</sequence>
<gene>
    <name evidence="1" type="ORF">AVEN_108941_1</name>
</gene>
<evidence type="ECO:0008006" key="3">
    <source>
        <dbReference type="Google" id="ProtNLM"/>
    </source>
</evidence>
<evidence type="ECO:0000313" key="1">
    <source>
        <dbReference type="EMBL" id="GBN63634.1"/>
    </source>
</evidence>
<dbReference type="Proteomes" id="UP000499080">
    <property type="component" value="Unassembled WGS sequence"/>
</dbReference>
<dbReference type="AlphaFoldDB" id="A0A4Y2QJY4"/>
<reference evidence="1 2" key="1">
    <citation type="journal article" date="2019" name="Sci. Rep.">
        <title>Orb-weaving spider Araneus ventricosus genome elucidates the spidroin gene catalogue.</title>
        <authorList>
            <person name="Kono N."/>
            <person name="Nakamura H."/>
            <person name="Ohtoshi R."/>
            <person name="Moran D.A.P."/>
            <person name="Shinohara A."/>
            <person name="Yoshida Y."/>
            <person name="Fujiwara M."/>
            <person name="Mori M."/>
            <person name="Tomita M."/>
            <person name="Arakawa K."/>
        </authorList>
    </citation>
    <scope>NUCLEOTIDE SEQUENCE [LARGE SCALE GENOMIC DNA]</scope>
</reference>
<dbReference type="Gene3D" id="3.30.420.10">
    <property type="entry name" value="Ribonuclease H-like superfamily/Ribonuclease H"/>
    <property type="match status" value="1"/>
</dbReference>